<evidence type="ECO:0000259" key="1">
    <source>
        <dbReference type="PROSITE" id="PS51819"/>
    </source>
</evidence>
<dbReference type="PANTHER" id="PTHR34109">
    <property type="entry name" value="BNAUNNG04460D PROTEIN-RELATED"/>
    <property type="match status" value="1"/>
</dbReference>
<dbReference type="InterPro" id="IPR037523">
    <property type="entry name" value="VOC_core"/>
</dbReference>
<feature type="domain" description="VOC" evidence="1">
    <location>
        <begin position="22"/>
        <end position="150"/>
    </location>
</feature>
<dbReference type="PROSITE" id="PS51819">
    <property type="entry name" value="VOC"/>
    <property type="match status" value="1"/>
</dbReference>
<dbReference type="RefSeq" id="WP_185129818.1">
    <property type="nucleotide sequence ID" value="NZ_JACJVO010000017.1"/>
</dbReference>
<organism evidence="2 3">
    <name type="scientific">Cohnella zeiphila</name>
    <dbReference type="NCBI Taxonomy" id="2761120"/>
    <lineage>
        <taxon>Bacteria</taxon>
        <taxon>Bacillati</taxon>
        <taxon>Bacillota</taxon>
        <taxon>Bacilli</taxon>
        <taxon>Bacillales</taxon>
        <taxon>Paenibacillaceae</taxon>
        <taxon>Cohnella</taxon>
    </lineage>
</organism>
<accession>A0A7X0VVN3</accession>
<protein>
    <submittedName>
        <fullName evidence="2">VOC family protein</fullName>
    </submittedName>
</protein>
<dbReference type="PANTHER" id="PTHR34109:SF1">
    <property type="entry name" value="VOC DOMAIN-CONTAINING PROTEIN"/>
    <property type="match status" value="1"/>
</dbReference>
<dbReference type="AlphaFoldDB" id="A0A7X0VVN3"/>
<evidence type="ECO:0000313" key="2">
    <source>
        <dbReference type="EMBL" id="MBB6732156.1"/>
    </source>
</evidence>
<evidence type="ECO:0000313" key="3">
    <source>
        <dbReference type="Proteomes" id="UP000564644"/>
    </source>
</evidence>
<dbReference type="EMBL" id="JACJVO010000017">
    <property type="protein sequence ID" value="MBB6732156.1"/>
    <property type="molecule type" value="Genomic_DNA"/>
</dbReference>
<comment type="caution">
    <text evidence="2">The sequence shown here is derived from an EMBL/GenBank/DDBJ whole genome shotgun (WGS) entry which is preliminary data.</text>
</comment>
<name>A0A7X0VVN3_9BACL</name>
<dbReference type="Gene3D" id="3.30.720.120">
    <property type="match status" value="1"/>
</dbReference>
<dbReference type="Pfam" id="PF00903">
    <property type="entry name" value="Glyoxalase"/>
    <property type="match status" value="1"/>
</dbReference>
<dbReference type="InterPro" id="IPR004360">
    <property type="entry name" value="Glyas_Fos-R_dOase_dom"/>
</dbReference>
<dbReference type="SUPFAM" id="SSF54593">
    <property type="entry name" value="Glyoxalase/Bleomycin resistance protein/Dihydroxybiphenyl dioxygenase"/>
    <property type="match status" value="1"/>
</dbReference>
<dbReference type="Proteomes" id="UP000564644">
    <property type="component" value="Unassembled WGS sequence"/>
</dbReference>
<reference evidence="2 3" key="1">
    <citation type="submission" date="2020-08" db="EMBL/GenBank/DDBJ databases">
        <title>Cohnella phylogeny.</title>
        <authorList>
            <person name="Dunlap C."/>
        </authorList>
    </citation>
    <scope>NUCLEOTIDE SEQUENCE [LARGE SCALE GENOMIC DNA]</scope>
    <source>
        <strain evidence="2 3">CBP 2801</strain>
    </source>
</reference>
<dbReference type="Gene3D" id="3.30.720.110">
    <property type="match status" value="1"/>
</dbReference>
<dbReference type="InterPro" id="IPR029068">
    <property type="entry name" value="Glyas_Bleomycin-R_OHBP_Dase"/>
</dbReference>
<gene>
    <name evidence="2" type="ORF">H7C18_14640</name>
</gene>
<keyword evidence="3" id="KW-1185">Reference proteome</keyword>
<sequence>MTGRKNNEGISGQHATNGMPNGYTSITPFIVVNNPAQAIAFYETVFGAKAKNVTEVGDDGNKMIVHADIDFGHGFLQLGAANPAYRLVLPPGGGDACYSLGIYVPDADRTFSLAVANGATVREQPANFVSGDRYCSVLDPFGIRWSVMTRIEDISEEESFRRVAEWSKTLGQ</sequence>
<proteinExistence type="predicted"/>